<sequence>MVPNVFTFNALLSRCKSFGGDGLKEAILLVETMRQHDVKINDRTFALVQEVRKAHEEDPELRGVQAWDLFSEELIEHNRQKEARIKLVPIDCTLEDMVNMKGNWVPFYEVDDFEPPGEER</sequence>
<proteinExistence type="predicted"/>
<gene>
    <name evidence="1" type="ORF">GTHE00462_LOCUS15930</name>
</gene>
<evidence type="ECO:0000313" key="1">
    <source>
        <dbReference type="EMBL" id="CAE2300914.1"/>
    </source>
</evidence>
<name>A0A7S4NP50_GUITH</name>
<dbReference type="AlphaFoldDB" id="A0A7S4NP50"/>
<evidence type="ECO:0008006" key="2">
    <source>
        <dbReference type="Google" id="ProtNLM"/>
    </source>
</evidence>
<protein>
    <recommendedName>
        <fullName evidence="2">Pentatricopeptide repeat-containing protein</fullName>
    </recommendedName>
</protein>
<reference evidence="1" key="1">
    <citation type="submission" date="2021-01" db="EMBL/GenBank/DDBJ databases">
        <authorList>
            <person name="Corre E."/>
            <person name="Pelletier E."/>
            <person name="Niang G."/>
            <person name="Scheremetjew M."/>
            <person name="Finn R."/>
            <person name="Kale V."/>
            <person name="Holt S."/>
            <person name="Cochrane G."/>
            <person name="Meng A."/>
            <person name="Brown T."/>
            <person name="Cohen L."/>
        </authorList>
    </citation>
    <scope>NUCLEOTIDE SEQUENCE</scope>
    <source>
        <strain evidence="1">CCMP 2712</strain>
    </source>
</reference>
<accession>A0A7S4NP50</accession>
<organism evidence="1">
    <name type="scientific">Guillardia theta</name>
    <name type="common">Cryptophyte</name>
    <name type="synonym">Cryptomonas phi</name>
    <dbReference type="NCBI Taxonomy" id="55529"/>
    <lineage>
        <taxon>Eukaryota</taxon>
        <taxon>Cryptophyceae</taxon>
        <taxon>Pyrenomonadales</taxon>
        <taxon>Geminigeraceae</taxon>
        <taxon>Guillardia</taxon>
    </lineage>
</organism>
<dbReference type="EMBL" id="HBKN01020244">
    <property type="protein sequence ID" value="CAE2300914.1"/>
    <property type="molecule type" value="Transcribed_RNA"/>
</dbReference>